<dbReference type="SUPFAM" id="SSF58104">
    <property type="entry name" value="Methyl-accepting chemotaxis protein (MCP) signaling domain"/>
    <property type="match status" value="1"/>
</dbReference>
<dbReference type="GO" id="GO:0016020">
    <property type="term" value="C:membrane"/>
    <property type="evidence" value="ECO:0007669"/>
    <property type="project" value="InterPro"/>
</dbReference>
<evidence type="ECO:0000256" key="1">
    <source>
        <dbReference type="ARBA" id="ARBA00023224"/>
    </source>
</evidence>
<dbReference type="AlphaFoldDB" id="A0A1M5XPX9"/>
<protein>
    <submittedName>
        <fullName evidence="4">Methyl-accepting chemotaxis protein (MCP) signalling domain-containing protein</fullName>
    </submittedName>
</protein>
<dbReference type="Pfam" id="PF00015">
    <property type="entry name" value="MCPsignal"/>
    <property type="match status" value="1"/>
</dbReference>
<proteinExistence type="predicted"/>
<keyword evidence="1 2" id="KW-0807">Transducer</keyword>
<evidence type="ECO:0000259" key="3">
    <source>
        <dbReference type="PROSITE" id="PS50111"/>
    </source>
</evidence>
<organism evidence="4 5">
    <name type="scientific">Desulfosporosinus lacus DSM 15449</name>
    <dbReference type="NCBI Taxonomy" id="1121420"/>
    <lineage>
        <taxon>Bacteria</taxon>
        <taxon>Bacillati</taxon>
        <taxon>Bacillota</taxon>
        <taxon>Clostridia</taxon>
        <taxon>Eubacteriales</taxon>
        <taxon>Desulfitobacteriaceae</taxon>
        <taxon>Desulfosporosinus</taxon>
    </lineage>
</organism>
<gene>
    <name evidence="4" type="ORF">SAMN02746098_02157</name>
</gene>
<dbReference type="GO" id="GO:0007165">
    <property type="term" value="P:signal transduction"/>
    <property type="evidence" value="ECO:0007669"/>
    <property type="project" value="UniProtKB-KW"/>
</dbReference>
<evidence type="ECO:0000313" key="5">
    <source>
        <dbReference type="Proteomes" id="UP000183954"/>
    </source>
</evidence>
<dbReference type="SMART" id="SM00283">
    <property type="entry name" value="MA"/>
    <property type="match status" value="1"/>
</dbReference>
<evidence type="ECO:0000256" key="2">
    <source>
        <dbReference type="PROSITE-ProRule" id="PRU00284"/>
    </source>
</evidence>
<evidence type="ECO:0000313" key="4">
    <source>
        <dbReference type="EMBL" id="SHI01809.1"/>
    </source>
</evidence>
<dbReference type="PANTHER" id="PTHR32089:SF112">
    <property type="entry name" value="LYSOZYME-LIKE PROTEIN-RELATED"/>
    <property type="match status" value="1"/>
</dbReference>
<dbReference type="InterPro" id="IPR004089">
    <property type="entry name" value="MCPsignal_dom"/>
</dbReference>
<accession>A0A1M5XPX9</accession>
<dbReference type="PANTHER" id="PTHR32089">
    <property type="entry name" value="METHYL-ACCEPTING CHEMOTAXIS PROTEIN MCPB"/>
    <property type="match status" value="1"/>
</dbReference>
<dbReference type="PROSITE" id="PS50111">
    <property type="entry name" value="CHEMOTAXIS_TRANSDUC_2"/>
    <property type="match status" value="1"/>
</dbReference>
<dbReference type="STRING" id="1121420.SAMN02746098_02157"/>
<dbReference type="EMBL" id="FQXJ01000006">
    <property type="protein sequence ID" value="SHI01809.1"/>
    <property type="molecule type" value="Genomic_DNA"/>
</dbReference>
<dbReference type="Proteomes" id="UP000183954">
    <property type="component" value="Unassembled WGS sequence"/>
</dbReference>
<keyword evidence="5" id="KW-1185">Reference proteome</keyword>
<dbReference type="RefSeq" id="WP_073029729.1">
    <property type="nucleotide sequence ID" value="NZ_FQXJ01000006.1"/>
</dbReference>
<sequence>MKFESFLEVAGELPQLYDGDVAVSVCDREKVLAFYPSPKLKLNVKVGSSNINGGVSDEAMRTGKRILRRVPREVLGIPYIGIGHPIYENGVVVGCVIILISVDKYEILINTGKEILAAIEETCTTAENLSASSEELAATVKDMEMETSLVLREVEHTNKVKDKINHLSMRTNILGLNASIEAARAGELGKGFSVVAEEVRKLSETTKVSTQEIESDLKVVQASVNTLIESISQLSEVTDSQANAATELSAAMAAITKLAERLVKLGALE</sequence>
<name>A0A1M5XPX9_9FIRM</name>
<reference evidence="5" key="1">
    <citation type="submission" date="2016-11" db="EMBL/GenBank/DDBJ databases">
        <authorList>
            <person name="Varghese N."/>
            <person name="Submissions S."/>
        </authorList>
    </citation>
    <scope>NUCLEOTIDE SEQUENCE [LARGE SCALE GENOMIC DNA]</scope>
    <source>
        <strain evidence="5">DSM 15449</strain>
    </source>
</reference>
<dbReference type="Gene3D" id="1.10.287.950">
    <property type="entry name" value="Methyl-accepting chemotaxis protein"/>
    <property type="match status" value="1"/>
</dbReference>
<feature type="domain" description="Methyl-accepting transducer" evidence="3">
    <location>
        <begin position="106"/>
        <end position="269"/>
    </location>
</feature>